<organism evidence="1 2">
    <name type="scientific">Ehrlichia sennetsu (strain ATCC VR-367 / Miyayama)</name>
    <name type="common">Neorickettsia sennetsu</name>
    <dbReference type="NCBI Taxonomy" id="222891"/>
    <lineage>
        <taxon>Bacteria</taxon>
        <taxon>Pseudomonadati</taxon>
        <taxon>Pseudomonadota</taxon>
        <taxon>Alphaproteobacteria</taxon>
        <taxon>Rickettsiales</taxon>
        <taxon>Anaplasmataceae</taxon>
        <taxon>Ehrlichia</taxon>
    </lineage>
</organism>
<dbReference type="EMBL" id="CP000237">
    <property type="protein sequence ID" value="ABD45825.1"/>
    <property type="molecule type" value="Genomic_DNA"/>
</dbReference>
<dbReference type="HOGENOM" id="CLU_3346358_0_0_5"/>
<accession>Q2GCY5</accession>
<sequence length="37" mass="4403">MQNLIMYKILFLQEYSTLTRLTKLVHSLALLKIQPKL</sequence>
<evidence type="ECO:0000313" key="2">
    <source>
        <dbReference type="Proteomes" id="UP000001942"/>
    </source>
</evidence>
<keyword evidence="2" id="KW-1185">Reference proteome</keyword>
<dbReference type="KEGG" id="nse:NSE_0786"/>
<dbReference type="STRING" id="222891.NSE_0786"/>
<protein>
    <submittedName>
        <fullName evidence="1">Uncharacterized protein</fullName>
    </submittedName>
</protein>
<gene>
    <name evidence="1" type="ordered locus">NSE_0786</name>
</gene>
<proteinExistence type="predicted"/>
<dbReference type="AlphaFoldDB" id="Q2GCY5"/>
<evidence type="ECO:0000313" key="1">
    <source>
        <dbReference type="EMBL" id="ABD45825.1"/>
    </source>
</evidence>
<reference evidence="1 2" key="1">
    <citation type="journal article" date="2006" name="PLoS Genet.">
        <title>Comparative genomics of emerging human ehrlichiosis agents.</title>
        <authorList>
            <person name="Dunning Hotopp J.C."/>
            <person name="Lin M."/>
            <person name="Madupu R."/>
            <person name="Crabtree J."/>
            <person name="Angiuoli S.V."/>
            <person name="Eisen J.A."/>
            <person name="Seshadri R."/>
            <person name="Ren Q."/>
            <person name="Wu M."/>
            <person name="Utterback T.R."/>
            <person name="Smith S."/>
            <person name="Lewis M."/>
            <person name="Khouri H."/>
            <person name="Zhang C."/>
            <person name="Niu H."/>
            <person name="Lin Q."/>
            <person name="Ohashi N."/>
            <person name="Zhi N."/>
            <person name="Nelson W."/>
            <person name="Brinkac L.M."/>
            <person name="Dodson R.J."/>
            <person name="Rosovitz M.J."/>
            <person name="Sundaram J."/>
            <person name="Daugherty S.C."/>
            <person name="Davidsen T."/>
            <person name="Durkin A.S."/>
            <person name="Gwinn M."/>
            <person name="Haft D.H."/>
            <person name="Selengut J.D."/>
            <person name="Sullivan S.A."/>
            <person name="Zafar N."/>
            <person name="Zhou L."/>
            <person name="Benahmed F."/>
            <person name="Forberger H."/>
            <person name="Halpin R."/>
            <person name="Mulligan S."/>
            <person name="Robinson J."/>
            <person name="White O."/>
            <person name="Rikihisa Y."/>
            <person name="Tettelin H."/>
        </authorList>
    </citation>
    <scope>NUCLEOTIDE SEQUENCE [LARGE SCALE GENOMIC DNA]</scope>
    <source>
        <strain evidence="2">ATCC VR-367 / Miyayama</strain>
    </source>
</reference>
<name>Q2GCY5_EHRS3</name>
<dbReference type="Proteomes" id="UP000001942">
    <property type="component" value="Chromosome"/>
</dbReference>